<reference evidence="2" key="1">
    <citation type="submission" date="2015-11" db="EMBL/GenBank/DDBJ databases">
        <authorList>
            <person name="Varghese N."/>
        </authorList>
    </citation>
    <scope>NUCLEOTIDE SEQUENCE [LARGE SCALE GENOMIC DNA]</scope>
    <source>
        <strain evidence="2">JGI-23</strain>
    </source>
</reference>
<keyword evidence="2" id="KW-1185">Reference proteome</keyword>
<evidence type="ECO:0000313" key="1">
    <source>
        <dbReference type="EMBL" id="CUT00230.1"/>
    </source>
</evidence>
<dbReference type="PROSITE" id="PS51257">
    <property type="entry name" value="PROKAR_LIPOPROTEIN"/>
    <property type="match status" value="1"/>
</dbReference>
<proteinExistence type="predicted"/>
<dbReference type="EMBL" id="CZVW01000007">
    <property type="protein sequence ID" value="CUT00230.1"/>
    <property type="molecule type" value="Genomic_DNA"/>
</dbReference>
<dbReference type="OrthoDB" id="9809052at2"/>
<evidence type="ECO:0000313" key="2">
    <source>
        <dbReference type="Proteomes" id="UP000199197"/>
    </source>
</evidence>
<sequence>MRLMALLLFAFLFTSCKILNSQEDDYIYERIYLSKIELKDTVKVGEKFEVKIYGNFPTPGWEFYKIEVQELQNEFKITPIARIRKNIIVPQVLVPCSTSVELVCKNFTDFLKISVIGRVDTLSKTIKVVSE</sequence>
<accession>A0A0P1MX82</accession>
<gene>
    <name evidence="1" type="ORF">JGI23_00815</name>
</gene>
<dbReference type="RefSeq" id="WP_143713882.1">
    <property type="nucleotide sequence ID" value="NZ_CZVW01000007.1"/>
</dbReference>
<evidence type="ECO:0008006" key="3">
    <source>
        <dbReference type="Google" id="ProtNLM"/>
    </source>
</evidence>
<dbReference type="Proteomes" id="UP000199197">
    <property type="component" value="Unassembled WGS sequence"/>
</dbReference>
<name>A0A0P1MX82_9BACT</name>
<dbReference type="AlphaFoldDB" id="A0A0P1MX82"/>
<protein>
    <recommendedName>
        <fullName evidence="3">Lipoprotein</fullName>
    </recommendedName>
</protein>
<organism evidence="1 2">
    <name type="scientific">Candidatus Chryseopegocella kryptomonas</name>
    <dbReference type="NCBI Taxonomy" id="1633643"/>
    <lineage>
        <taxon>Bacteria</taxon>
        <taxon>Pseudomonadati</taxon>
        <taxon>Candidatus Kryptoniota</taxon>
        <taxon>Candidatus Chryseopegocella</taxon>
    </lineage>
</organism>